<name>A0A9X6NGY6_HYPEX</name>
<reference evidence="7" key="1">
    <citation type="submission" date="2017-01" db="EMBL/GenBank/DDBJ databases">
        <title>Comparative genomics of anhydrobiosis in the tardigrade Hypsibius dujardini.</title>
        <authorList>
            <person name="Yoshida Y."/>
            <person name="Koutsovoulos G."/>
            <person name="Laetsch D."/>
            <person name="Stevens L."/>
            <person name="Kumar S."/>
            <person name="Horikawa D."/>
            <person name="Ishino K."/>
            <person name="Komine S."/>
            <person name="Tomita M."/>
            <person name="Blaxter M."/>
            <person name="Arakawa K."/>
        </authorList>
    </citation>
    <scope>NUCLEOTIDE SEQUENCE [LARGE SCALE GENOMIC DNA]</scope>
    <source>
        <strain evidence="7">Z151</strain>
    </source>
</reference>
<dbReference type="EMBL" id="MTYJ01000300">
    <property type="protein sequence ID" value="OWA53054.1"/>
    <property type="molecule type" value="Genomic_DNA"/>
</dbReference>
<dbReference type="Pfam" id="PF06632">
    <property type="entry name" value="XRCC4"/>
    <property type="match status" value="1"/>
</dbReference>
<dbReference type="InterPro" id="IPR038051">
    <property type="entry name" value="XRCC4-like_N_sf"/>
</dbReference>
<evidence type="ECO:0000256" key="1">
    <source>
        <dbReference type="ARBA" id="ARBA00004123"/>
    </source>
</evidence>
<keyword evidence="2" id="KW-0227">DNA damage</keyword>
<dbReference type="Gene3D" id="2.170.210.10">
    <property type="entry name" value="DNA double-strand break repair and VJ recombination XRCC4, N-terminal"/>
    <property type="match status" value="1"/>
</dbReference>
<evidence type="ECO:0000259" key="5">
    <source>
        <dbReference type="Pfam" id="PF06632"/>
    </source>
</evidence>
<protein>
    <recommendedName>
        <fullName evidence="5">XRCC4 N-terminal domain-containing protein</fullName>
    </recommendedName>
</protein>
<accession>A0A9X6NGY6</accession>
<comment type="subcellular location">
    <subcellularLocation>
        <location evidence="1">Nucleus</location>
    </subcellularLocation>
</comment>
<proteinExistence type="predicted"/>
<evidence type="ECO:0000256" key="2">
    <source>
        <dbReference type="ARBA" id="ARBA00022763"/>
    </source>
</evidence>
<keyword evidence="3" id="KW-0234">DNA repair</keyword>
<dbReference type="Proteomes" id="UP000192578">
    <property type="component" value="Unassembled WGS sequence"/>
</dbReference>
<dbReference type="InterPro" id="IPR053961">
    <property type="entry name" value="XRCC4_N"/>
</dbReference>
<keyword evidence="7" id="KW-1185">Reference proteome</keyword>
<organism evidence="6 7">
    <name type="scientific">Hypsibius exemplaris</name>
    <name type="common">Freshwater tardigrade</name>
    <dbReference type="NCBI Taxonomy" id="2072580"/>
    <lineage>
        <taxon>Eukaryota</taxon>
        <taxon>Metazoa</taxon>
        <taxon>Ecdysozoa</taxon>
        <taxon>Tardigrada</taxon>
        <taxon>Eutardigrada</taxon>
        <taxon>Parachela</taxon>
        <taxon>Hypsibioidea</taxon>
        <taxon>Hypsibiidae</taxon>
        <taxon>Hypsibius</taxon>
    </lineage>
</organism>
<comment type="caution">
    <text evidence="6">The sequence shown here is derived from an EMBL/GenBank/DDBJ whole genome shotgun (WGS) entry which is preliminary data.</text>
</comment>
<feature type="domain" description="XRCC4 N-terminal" evidence="5">
    <location>
        <begin position="22"/>
        <end position="121"/>
    </location>
</feature>
<evidence type="ECO:0000256" key="3">
    <source>
        <dbReference type="ARBA" id="ARBA00023204"/>
    </source>
</evidence>
<dbReference type="GO" id="GO:0005634">
    <property type="term" value="C:nucleus"/>
    <property type="evidence" value="ECO:0007669"/>
    <property type="project" value="UniProtKB-SubCell"/>
</dbReference>
<gene>
    <name evidence="6" type="ORF">BV898_17489</name>
</gene>
<evidence type="ECO:0000256" key="4">
    <source>
        <dbReference type="ARBA" id="ARBA00023242"/>
    </source>
</evidence>
<dbReference type="AlphaFoldDB" id="A0A9X6NGY6"/>
<dbReference type="GO" id="GO:0006303">
    <property type="term" value="P:double-strand break repair via nonhomologous end joining"/>
    <property type="evidence" value="ECO:0007669"/>
    <property type="project" value="UniProtKB-ARBA"/>
</dbReference>
<keyword evidence="4" id="KW-0539">Nucleus</keyword>
<evidence type="ECO:0000313" key="6">
    <source>
        <dbReference type="EMBL" id="OWA53054.1"/>
    </source>
</evidence>
<evidence type="ECO:0000313" key="7">
    <source>
        <dbReference type="Proteomes" id="UP000192578"/>
    </source>
</evidence>
<sequence length="209" mass="23034">MDVDNSTPHEFVCEITIENFPYAVLTEFLQEPQNAIRIHAWDEEDCWSGQLEGQELANLLESTDQSWEEFCTETHRAFTSGRPYAVTSERKSRAQKPVLTLSWSRSSGSDGGAVDLGSLVLSKITLSGEAAIRAMKLALKHSTKLTGKRKSLTESLEKEKGGFREALQNAKEIGPVRQAEYQKIVSVATLLVNSKADYVKDALSGDAPA</sequence>